<dbReference type="HOGENOM" id="CLU_037990_5_3_9"/>
<proteinExistence type="predicted"/>
<feature type="domain" description="Methyltransferase" evidence="3">
    <location>
        <begin position="34"/>
        <end position="121"/>
    </location>
</feature>
<dbReference type="Gene3D" id="3.40.50.150">
    <property type="entry name" value="Vaccinia Virus protein VP39"/>
    <property type="match status" value="1"/>
</dbReference>
<reference evidence="5" key="1">
    <citation type="submission" date="2015-01" db="EMBL/GenBank/DDBJ databases">
        <authorList>
            <person name="Andreevskaya M."/>
        </authorList>
    </citation>
    <scope>NUCLEOTIDE SEQUENCE [LARGE SCALE GENOMIC DNA]</scope>
    <source>
        <strain evidence="5">MKFS47</strain>
    </source>
</reference>
<dbReference type="SUPFAM" id="SSF53335">
    <property type="entry name" value="S-adenosyl-L-methionine-dependent methyltransferases"/>
    <property type="match status" value="1"/>
</dbReference>
<dbReference type="PANTHER" id="PTHR43861:SF1">
    <property type="entry name" value="TRANS-ACONITATE 2-METHYLTRANSFERASE"/>
    <property type="match status" value="1"/>
</dbReference>
<protein>
    <submittedName>
        <fullName evidence="4">SAM-dependent methyltransferase</fullName>
    </submittedName>
</protein>
<evidence type="ECO:0000313" key="4">
    <source>
        <dbReference type="EMBL" id="CEN28161.1"/>
    </source>
</evidence>
<dbReference type="GO" id="GO:0008168">
    <property type="term" value="F:methyltransferase activity"/>
    <property type="evidence" value="ECO:0007669"/>
    <property type="project" value="UniProtKB-KW"/>
</dbReference>
<dbReference type="InterPro" id="IPR029063">
    <property type="entry name" value="SAM-dependent_MTases_sf"/>
</dbReference>
<name>A0A0D6DXE2_9LACT</name>
<accession>A0A0D6DXE2</accession>
<dbReference type="RefSeq" id="WP_047915343.1">
    <property type="nucleotide sequence ID" value="NZ_LN774769.1"/>
</dbReference>
<dbReference type="GO" id="GO:0032259">
    <property type="term" value="P:methylation"/>
    <property type="evidence" value="ECO:0007669"/>
    <property type="project" value="UniProtKB-KW"/>
</dbReference>
<evidence type="ECO:0000256" key="1">
    <source>
        <dbReference type="ARBA" id="ARBA00022603"/>
    </source>
</evidence>
<evidence type="ECO:0000259" key="3">
    <source>
        <dbReference type="Pfam" id="PF13649"/>
    </source>
</evidence>
<evidence type="ECO:0000313" key="5">
    <source>
        <dbReference type="Proteomes" id="UP000033166"/>
    </source>
</evidence>
<organism evidence="4 5">
    <name type="scientific">Pseudolactococcus piscium MKFS47</name>
    <dbReference type="NCBI Taxonomy" id="297352"/>
    <lineage>
        <taxon>Bacteria</taxon>
        <taxon>Bacillati</taxon>
        <taxon>Bacillota</taxon>
        <taxon>Bacilli</taxon>
        <taxon>Lactobacillales</taxon>
        <taxon>Streptococcaceae</taxon>
        <taxon>Pseudolactococcus</taxon>
    </lineage>
</organism>
<dbReference type="AlphaFoldDB" id="A0A0D6DXE2"/>
<dbReference type="PANTHER" id="PTHR43861">
    <property type="entry name" value="TRANS-ACONITATE 2-METHYLTRANSFERASE-RELATED"/>
    <property type="match status" value="1"/>
</dbReference>
<evidence type="ECO:0000256" key="2">
    <source>
        <dbReference type="ARBA" id="ARBA00022679"/>
    </source>
</evidence>
<dbReference type="Proteomes" id="UP000033166">
    <property type="component" value="Chromosome I"/>
</dbReference>
<gene>
    <name evidence="4" type="ORF">LACPI_0961</name>
</gene>
<keyword evidence="1 4" id="KW-0489">Methyltransferase</keyword>
<keyword evidence="2 4" id="KW-0808">Transferase</keyword>
<dbReference type="EMBL" id="LN774769">
    <property type="protein sequence ID" value="CEN28161.1"/>
    <property type="molecule type" value="Genomic_DNA"/>
</dbReference>
<dbReference type="InterPro" id="IPR041698">
    <property type="entry name" value="Methyltransf_25"/>
</dbReference>
<dbReference type="STRING" id="1364.LP2241_20524"/>
<dbReference type="CDD" id="cd02440">
    <property type="entry name" value="AdoMet_MTases"/>
    <property type="match status" value="1"/>
</dbReference>
<sequence>MKWDSTLYDGKHDFVSEYGKGLLSYIPDASDQKILDLGCGTGTLTSEISDKYRDVLGVDGSPDMIQKAKATYPHVSFEVVDALNMSFEQEWDIVFSNAVFHWIPDHDKLLKNIKQSLKASGKLICEFGGYGNIGTIEQAFKTLLAAKGYTYKSRFNFPTVDAFGTLLEKNGFIIDDLYIYDRPTVLKDGQKGLANWASQFFATDLVDFNQADKDSLLAELENAVRAELWDGTNWVADYKRLRAIAHI</sequence>
<dbReference type="KEGG" id="lpk:LACPI_0961"/>
<dbReference type="Pfam" id="PF13649">
    <property type="entry name" value="Methyltransf_25"/>
    <property type="match status" value="1"/>
</dbReference>